<dbReference type="RefSeq" id="WP_315742979.1">
    <property type="nucleotide sequence ID" value="NZ_JAVYAA010000001.1"/>
</dbReference>
<reference evidence="2" key="1">
    <citation type="submission" date="2023-09" db="EMBL/GenBank/DDBJ databases">
        <title>Paenibacillus sp. chi10 Genome sequencing and assembly.</title>
        <authorList>
            <person name="Kim I."/>
        </authorList>
    </citation>
    <scope>NUCLEOTIDE SEQUENCE [LARGE SCALE GENOMIC DNA]</scope>
    <source>
        <strain evidence="2">chi10</strain>
    </source>
</reference>
<evidence type="ECO:0000313" key="2">
    <source>
        <dbReference type="Proteomes" id="UP001250538"/>
    </source>
</evidence>
<keyword evidence="2" id="KW-1185">Reference proteome</keyword>
<evidence type="ECO:0000313" key="1">
    <source>
        <dbReference type="EMBL" id="MDT8975099.1"/>
    </source>
</evidence>
<proteinExistence type="predicted"/>
<dbReference type="EMBL" id="JAVYAA010000001">
    <property type="protein sequence ID" value="MDT8975099.1"/>
    <property type="molecule type" value="Genomic_DNA"/>
</dbReference>
<protein>
    <submittedName>
        <fullName evidence="1">Uncharacterized protein</fullName>
    </submittedName>
</protein>
<dbReference type="InterPro" id="IPR008983">
    <property type="entry name" value="Tumour_necrosis_fac-like_dom"/>
</dbReference>
<gene>
    <name evidence="1" type="ORF">RQP50_02445</name>
</gene>
<dbReference type="AlphaFoldDB" id="A0AAJ2JVU1"/>
<organism evidence="1 2">
    <name type="scientific">Paenibacillus suaedae</name>
    <dbReference type="NCBI Taxonomy" id="3077233"/>
    <lineage>
        <taxon>Bacteria</taxon>
        <taxon>Bacillati</taxon>
        <taxon>Bacillota</taxon>
        <taxon>Bacilli</taxon>
        <taxon>Bacillales</taxon>
        <taxon>Paenibacillaceae</taxon>
        <taxon>Paenibacillus</taxon>
    </lineage>
</organism>
<dbReference type="Proteomes" id="UP001250538">
    <property type="component" value="Unassembled WGS sequence"/>
</dbReference>
<dbReference type="Gene3D" id="2.60.120.40">
    <property type="match status" value="3"/>
</dbReference>
<name>A0AAJ2JVU1_9BACL</name>
<sequence length="540" mass="62437">MKTNKAIVSFLIVIILTMVQSGLVYAENRDYTYDESNRLTQTDKIQFIYDNNGNLVEKKKISHDNEIHYVSSNDFSPNQGENCWYYQEWDGKEYKSLEWDDALKQWKGSQYWLRVAREFQHPDGNDSVRKWVAPKRGEIKITGKVAKMVGQILGDGVQVKVMKNEVQIWPSSSWQEIAFDDTRGIDVNITTEVDKGDSIYFIVNQKQTINYDGTYWDPKITYITPKSSAIKEFSPKQGSGNWYYQEWDGKEYIDLTWNADLKQWLGSTFWLRIAREFQHPDGNDSVRKWVASKDGKINITGKVAKLEGQIYGDGVRVKIIKNHTQIWPLSGWKHIEHNDTTGVNISLVTEVEKGDSIYFIVNQNGTIDYDTTYWDPTIMYIPSVYNGSKEFSTIQGKDNWYYQEWNGKEYKNLTWNDELKQWQGSTYWLRIAQDFMHPDGNDVVRTWVSPRNGSLQITGDVAKLKGQVLGDGVHVKIMKNNSQIWPVTGWQTISSDDIKGSNINTLVEVEKGDSIHFIVNQNQTMNFDGTSWNIALSLFP</sequence>
<comment type="caution">
    <text evidence="1">The sequence shown here is derived from an EMBL/GenBank/DDBJ whole genome shotgun (WGS) entry which is preliminary data.</text>
</comment>
<accession>A0AAJ2JVU1</accession>